<dbReference type="Proteomes" id="UP000253919">
    <property type="component" value="Unassembled WGS sequence"/>
</dbReference>
<accession>A0A369QEK1</accession>
<dbReference type="InterPro" id="IPR015421">
    <property type="entry name" value="PyrdxlP-dep_Trfase_major"/>
</dbReference>
<evidence type="ECO:0000256" key="1">
    <source>
        <dbReference type="ARBA" id="ARBA00022898"/>
    </source>
</evidence>
<dbReference type="CDD" id="cd00616">
    <property type="entry name" value="AHBA_syn"/>
    <property type="match status" value="1"/>
</dbReference>
<feature type="modified residue" description="N6-(pyridoxal phosphate)lysine" evidence="4">
    <location>
        <position position="192"/>
    </location>
</feature>
<dbReference type="SUPFAM" id="SSF53383">
    <property type="entry name" value="PLP-dependent transferases"/>
    <property type="match status" value="1"/>
</dbReference>
<protein>
    <submittedName>
        <fullName evidence="6">UDP-2-acetamido-2-deoxy-ribo-hexuluronate aminotransferase</fullName>
        <ecNumber evidence="6">2.6.1.98</ecNumber>
    </submittedName>
</protein>
<dbReference type="PANTHER" id="PTHR30244:SF36">
    <property type="entry name" value="3-OXO-GLUCOSE-6-PHOSPHATE:GLUTAMATE AMINOTRANSFERASE"/>
    <property type="match status" value="1"/>
</dbReference>
<dbReference type="GO" id="GO:0030170">
    <property type="term" value="F:pyridoxal phosphate binding"/>
    <property type="evidence" value="ECO:0007669"/>
    <property type="project" value="TreeGrafter"/>
</dbReference>
<name>A0A369QEK1_9BACT</name>
<comment type="caution">
    <text evidence="6">The sequence shown here is derived from an EMBL/GenBank/DDBJ whole genome shotgun (WGS) entry which is preliminary data.</text>
</comment>
<dbReference type="InterPro" id="IPR015424">
    <property type="entry name" value="PyrdxlP-dep_Trfase"/>
</dbReference>
<evidence type="ECO:0000256" key="5">
    <source>
        <dbReference type="RuleBase" id="RU004508"/>
    </source>
</evidence>
<evidence type="ECO:0000256" key="3">
    <source>
        <dbReference type="PIRSR" id="PIRSR000390-1"/>
    </source>
</evidence>
<dbReference type="EMBL" id="QASA01000001">
    <property type="protein sequence ID" value="RDC62005.1"/>
    <property type="molecule type" value="Genomic_DNA"/>
</dbReference>
<dbReference type="Pfam" id="PF01041">
    <property type="entry name" value="DegT_DnrJ_EryC1"/>
    <property type="match status" value="1"/>
</dbReference>
<keyword evidence="6" id="KW-0032">Aminotransferase</keyword>
<evidence type="ECO:0000313" key="7">
    <source>
        <dbReference type="Proteomes" id="UP000253919"/>
    </source>
</evidence>
<feature type="active site" description="Proton acceptor" evidence="3">
    <location>
        <position position="192"/>
    </location>
</feature>
<evidence type="ECO:0000256" key="4">
    <source>
        <dbReference type="PIRSR" id="PIRSR000390-2"/>
    </source>
</evidence>
<gene>
    <name evidence="6" type="primary">wbpE</name>
    <name evidence="6" type="ORF">AHMF7616_00595</name>
</gene>
<dbReference type="PANTHER" id="PTHR30244">
    <property type="entry name" value="TRANSAMINASE"/>
    <property type="match status" value="1"/>
</dbReference>
<keyword evidence="7" id="KW-1185">Reference proteome</keyword>
<comment type="similarity">
    <text evidence="2 5">Belongs to the DegT/DnrJ/EryC1 family.</text>
</comment>
<evidence type="ECO:0000256" key="2">
    <source>
        <dbReference type="ARBA" id="ARBA00037999"/>
    </source>
</evidence>
<dbReference type="PIRSF" id="PIRSF000390">
    <property type="entry name" value="PLP_StrS"/>
    <property type="match status" value="1"/>
</dbReference>
<keyword evidence="1 4" id="KW-0663">Pyridoxal phosphate</keyword>
<dbReference type="GO" id="GO:0008483">
    <property type="term" value="F:transaminase activity"/>
    <property type="evidence" value="ECO:0007669"/>
    <property type="project" value="UniProtKB-KW"/>
</dbReference>
<dbReference type="GO" id="GO:0000271">
    <property type="term" value="P:polysaccharide biosynthetic process"/>
    <property type="evidence" value="ECO:0007669"/>
    <property type="project" value="TreeGrafter"/>
</dbReference>
<proteinExistence type="inferred from homology"/>
<reference evidence="6 7" key="1">
    <citation type="submission" date="2018-04" db="EMBL/GenBank/DDBJ databases">
        <title>Adhaeribacter sp. HMF7616 genome sequencing and assembly.</title>
        <authorList>
            <person name="Kang H."/>
            <person name="Kang J."/>
            <person name="Cha I."/>
            <person name="Kim H."/>
            <person name="Joh K."/>
        </authorList>
    </citation>
    <scope>NUCLEOTIDE SEQUENCE [LARGE SCALE GENOMIC DNA]</scope>
    <source>
        <strain evidence="6 7">HMF7616</strain>
    </source>
</reference>
<keyword evidence="6" id="KW-0808">Transferase</keyword>
<dbReference type="InterPro" id="IPR000653">
    <property type="entry name" value="DegT/StrS_aminotransferase"/>
</dbReference>
<dbReference type="EC" id="2.6.1.98" evidence="6"/>
<organism evidence="6 7">
    <name type="scientific">Adhaeribacter pallidiroseus</name>
    <dbReference type="NCBI Taxonomy" id="2072847"/>
    <lineage>
        <taxon>Bacteria</taxon>
        <taxon>Pseudomonadati</taxon>
        <taxon>Bacteroidota</taxon>
        <taxon>Cytophagia</taxon>
        <taxon>Cytophagales</taxon>
        <taxon>Hymenobacteraceae</taxon>
        <taxon>Adhaeribacter</taxon>
    </lineage>
</organism>
<dbReference type="InterPro" id="IPR015422">
    <property type="entry name" value="PyrdxlP-dep_Trfase_small"/>
</dbReference>
<dbReference type="Gene3D" id="3.90.1150.10">
    <property type="entry name" value="Aspartate Aminotransferase, domain 1"/>
    <property type="match status" value="1"/>
</dbReference>
<dbReference type="RefSeq" id="WP_115371512.1">
    <property type="nucleotide sequence ID" value="NZ_QASA01000001.1"/>
</dbReference>
<dbReference type="Gene3D" id="3.40.640.10">
    <property type="entry name" value="Type I PLP-dependent aspartate aminotransferase-like (Major domain)"/>
    <property type="match status" value="1"/>
</dbReference>
<sequence length="378" mass="41532">MDPIGLSDTAESSKLMQPALAKAFNQVLTQGDFINGAAVSTFAQALGKYLRVASVIPCGNGTDALQIALMALNLPFGSEVIVPAFNYVAAMEAVALLGLVPVLADVLPDTFNLDPTSVIAKISAKTRAIIVVHLFGQCADLAALLQISRLHQLYLIEDNAQSLGAQYKSQNGSTFYAGTVGHIGTTSFFPTKMLGALGDGGAIFTNDLKMATSMQQIARHGQQQKYQYEQIGVNSRLDTLQAAFLSVKLKFLNNNIAQRQLRAQEYGNLLHRLPLVKIPGRADYSTHVFNQYVVQVPEVHRDKLRQYLQQHQIPTAVYYPTPLHVQPAYRYLNYHSGNFPVAETVCQKVVALPMHTALTLDQVQYIAQHIITYFETHS</sequence>
<dbReference type="OrthoDB" id="9804264at2"/>
<dbReference type="AlphaFoldDB" id="A0A369QEK1"/>
<evidence type="ECO:0000313" key="6">
    <source>
        <dbReference type="EMBL" id="RDC62005.1"/>
    </source>
</evidence>